<reference evidence="3 4" key="1">
    <citation type="submission" date="2019-03" db="EMBL/GenBank/DDBJ databases">
        <title>Genomic Encyclopedia of Type Strains, Phase IV (KMG-IV): sequencing the most valuable type-strain genomes for metagenomic binning, comparative biology and taxonomic classification.</title>
        <authorList>
            <person name="Goeker M."/>
        </authorList>
    </citation>
    <scope>NUCLEOTIDE SEQUENCE [LARGE SCALE GENOMIC DNA]</scope>
    <source>
        <strain evidence="3 4">DSM 28404</strain>
    </source>
</reference>
<comment type="similarity">
    <text evidence="1">Belongs to the pseudouridine synthase RluA family.</text>
</comment>
<dbReference type="SUPFAM" id="SSF55120">
    <property type="entry name" value="Pseudouridine synthase"/>
    <property type="match status" value="1"/>
</dbReference>
<dbReference type="GO" id="GO:0140098">
    <property type="term" value="F:catalytic activity, acting on RNA"/>
    <property type="evidence" value="ECO:0007669"/>
    <property type="project" value="UniProtKB-ARBA"/>
</dbReference>
<dbReference type="GO" id="GO:0000455">
    <property type="term" value="P:enzyme-directed rRNA pseudouridine synthesis"/>
    <property type="evidence" value="ECO:0007669"/>
    <property type="project" value="TreeGrafter"/>
</dbReference>
<dbReference type="AlphaFoldDB" id="A0A4R2TB17"/>
<dbReference type="OrthoDB" id="9807829at2"/>
<dbReference type="InterPro" id="IPR006145">
    <property type="entry name" value="PsdUridine_synth_RsuA/RluA"/>
</dbReference>
<dbReference type="PROSITE" id="PS01129">
    <property type="entry name" value="PSI_RLU"/>
    <property type="match status" value="1"/>
</dbReference>
<protein>
    <submittedName>
        <fullName evidence="3">RNA pseudouridylate synthase</fullName>
    </submittedName>
</protein>
<dbReference type="Proteomes" id="UP000295763">
    <property type="component" value="Unassembled WGS sequence"/>
</dbReference>
<dbReference type="InterPro" id="IPR020103">
    <property type="entry name" value="PsdUridine_synth_cat_dom_sf"/>
</dbReference>
<dbReference type="GO" id="GO:0009982">
    <property type="term" value="F:pseudouridine synthase activity"/>
    <property type="evidence" value="ECO:0007669"/>
    <property type="project" value="InterPro"/>
</dbReference>
<comment type="caution">
    <text evidence="3">The sequence shown here is derived from an EMBL/GenBank/DDBJ whole genome shotgun (WGS) entry which is preliminary data.</text>
</comment>
<dbReference type="GO" id="GO:0003723">
    <property type="term" value="F:RNA binding"/>
    <property type="evidence" value="ECO:0007669"/>
    <property type="project" value="InterPro"/>
</dbReference>
<evidence type="ECO:0000259" key="2">
    <source>
        <dbReference type="Pfam" id="PF00849"/>
    </source>
</evidence>
<evidence type="ECO:0000313" key="4">
    <source>
        <dbReference type="Proteomes" id="UP000295763"/>
    </source>
</evidence>
<proteinExistence type="inferred from homology"/>
<dbReference type="Pfam" id="PF00849">
    <property type="entry name" value="PseudoU_synth_2"/>
    <property type="match status" value="1"/>
</dbReference>
<sequence>MRPIEIVYKHQDFIIIDKPCGISVHKDDREIGLTTQVAWQLGVEKLWLVHRLDKITSGLLIFALNEQSAVSFGRIF</sequence>
<organism evidence="3 4">
    <name type="scientific">Cricetibacter osteomyelitidis</name>
    <dbReference type="NCBI Taxonomy" id="1521931"/>
    <lineage>
        <taxon>Bacteria</taxon>
        <taxon>Pseudomonadati</taxon>
        <taxon>Pseudomonadota</taxon>
        <taxon>Gammaproteobacteria</taxon>
        <taxon>Pasteurellales</taxon>
        <taxon>Pasteurellaceae</taxon>
        <taxon>Cricetibacter</taxon>
    </lineage>
</organism>
<dbReference type="InterPro" id="IPR006224">
    <property type="entry name" value="PsdUridine_synth_RluA-like_CS"/>
</dbReference>
<dbReference type="PANTHER" id="PTHR21600">
    <property type="entry name" value="MITOCHONDRIAL RNA PSEUDOURIDINE SYNTHASE"/>
    <property type="match status" value="1"/>
</dbReference>
<accession>A0A4R2TB17</accession>
<evidence type="ECO:0000256" key="1">
    <source>
        <dbReference type="ARBA" id="ARBA00010876"/>
    </source>
</evidence>
<feature type="domain" description="Pseudouridine synthase RsuA/RluA-like" evidence="2">
    <location>
        <begin position="12"/>
        <end position="74"/>
    </location>
</feature>
<dbReference type="InterPro" id="IPR050188">
    <property type="entry name" value="RluA_PseudoU_synthase"/>
</dbReference>
<keyword evidence="4" id="KW-1185">Reference proteome</keyword>
<dbReference type="PANTHER" id="PTHR21600:SF87">
    <property type="entry name" value="RNA PSEUDOURIDYLATE SYNTHASE DOMAIN-CONTAINING PROTEIN 1"/>
    <property type="match status" value="1"/>
</dbReference>
<dbReference type="EMBL" id="SLYB01000030">
    <property type="protein sequence ID" value="TCP92002.1"/>
    <property type="molecule type" value="Genomic_DNA"/>
</dbReference>
<evidence type="ECO:0000313" key="3">
    <source>
        <dbReference type="EMBL" id="TCP92002.1"/>
    </source>
</evidence>
<dbReference type="Gene3D" id="3.30.2350.10">
    <property type="entry name" value="Pseudouridine synthase"/>
    <property type="match status" value="1"/>
</dbReference>
<gene>
    <name evidence="3" type="ORF">EDC44_1304</name>
</gene>
<name>A0A4R2TB17_9PAST</name>